<dbReference type="Proteomes" id="UP000700596">
    <property type="component" value="Unassembled WGS sequence"/>
</dbReference>
<protein>
    <submittedName>
        <fullName evidence="1">Uncharacterized protein</fullName>
    </submittedName>
</protein>
<sequence length="173" mass="17033">MAFGCAAHASANVNAIEDAHANLLQERDGPTPTVPPTVFPTDPIRMSVLSVIITAIPPTQLSKALNDEAAFSSEIASSLSAGKTPEWFLALPSDVKSLLPSLYPAQAAALTAPATTAAATSSATSAASATQVPAQVSTAAVVSTSSKGAAARPTGVVGAGIAGAIGVLGMLVL</sequence>
<proteinExistence type="predicted"/>
<comment type="caution">
    <text evidence="1">The sequence shown here is derived from an EMBL/GenBank/DDBJ whole genome shotgun (WGS) entry which is preliminary data.</text>
</comment>
<organism evidence="1 2">
    <name type="scientific">Dendryphion nanum</name>
    <dbReference type="NCBI Taxonomy" id="256645"/>
    <lineage>
        <taxon>Eukaryota</taxon>
        <taxon>Fungi</taxon>
        <taxon>Dikarya</taxon>
        <taxon>Ascomycota</taxon>
        <taxon>Pezizomycotina</taxon>
        <taxon>Dothideomycetes</taxon>
        <taxon>Pleosporomycetidae</taxon>
        <taxon>Pleosporales</taxon>
        <taxon>Torulaceae</taxon>
        <taxon>Dendryphion</taxon>
    </lineage>
</organism>
<reference evidence="1" key="1">
    <citation type="journal article" date="2021" name="Nat. Commun.">
        <title>Genetic determinants of endophytism in the Arabidopsis root mycobiome.</title>
        <authorList>
            <person name="Mesny F."/>
            <person name="Miyauchi S."/>
            <person name="Thiergart T."/>
            <person name="Pickel B."/>
            <person name="Atanasova L."/>
            <person name="Karlsson M."/>
            <person name="Huettel B."/>
            <person name="Barry K.W."/>
            <person name="Haridas S."/>
            <person name="Chen C."/>
            <person name="Bauer D."/>
            <person name="Andreopoulos W."/>
            <person name="Pangilinan J."/>
            <person name="LaButti K."/>
            <person name="Riley R."/>
            <person name="Lipzen A."/>
            <person name="Clum A."/>
            <person name="Drula E."/>
            <person name="Henrissat B."/>
            <person name="Kohler A."/>
            <person name="Grigoriev I.V."/>
            <person name="Martin F.M."/>
            <person name="Hacquard S."/>
        </authorList>
    </citation>
    <scope>NUCLEOTIDE SEQUENCE</scope>
    <source>
        <strain evidence="1">MPI-CAGE-CH-0243</strain>
    </source>
</reference>
<dbReference type="EMBL" id="JAGMWT010000017">
    <property type="protein sequence ID" value="KAH7114448.1"/>
    <property type="molecule type" value="Genomic_DNA"/>
</dbReference>
<accession>A0A9P9D835</accession>
<gene>
    <name evidence="1" type="ORF">B0J11DRAFT_584865</name>
</gene>
<evidence type="ECO:0000313" key="1">
    <source>
        <dbReference type="EMBL" id="KAH7114448.1"/>
    </source>
</evidence>
<evidence type="ECO:0000313" key="2">
    <source>
        <dbReference type="Proteomes" id="UP000700596"/>
    </source>
</evidence>
<dbReference type="AlphaFoldDB" id="A0A9P9D835"/>
<keyword evidence="2" id="KW-1185">Reference proteome</keyword>
<name>A0A9P9D835_9PLEO</name>
<dbReference type="OrthoDB" id="5419608at2759"/>